<dbReference type="PANTHER" id="PTHR47234">
    <property type="match status" value="1"/>
</dbReference>
<sequence>MKNKSIKSGLMVSTTISGAILSLLAMGSVAYAQDAAAPEPEAQEAEVTEVTVVGSRIRKDTYNSASPIQVITRNESTMAGLSSTSAILQSTAVTGGGAQINNAFGGLVTNGGPGANTVGLRGLGPGRTLVLINGRRVAPAGSRGSVGSADLNVLPNALINRVDVLRDGASAIYGSDAIGGVINVVTRNVQGVSLEAQYNKPVDGGGEQSRVAFIAGKTWDRFSAQGSFEYYESEELKYGDRDWMSCQTDGTFNKTTGAITDYIDPLTGKSKCYTITNQGSNAGVTINTLGTPGFAGVPATGAPTIATYNRWRPNSAVSTGLTGFEGVSGGSLNVRDTFDPDLLNNSLLSPVKVYTGFFQTSYDLSEYWNSEFYTEVLVNRRVSSQTNNRQLSLDYAVGSPLIPANIAAIPGNFLPAGGTVLFAGPTKARAFIGYGNYESRQEVDFAKFTAGFKGDFALMDGWRYDATLQYSKSDASYMFESWLTDRVAASLNVATPVAGVPAHLIRPGANGAPVTCASNNANPSAASCVPAPVLNANTIGGILPEDWKAYTFVPVESRTLYEETTFTADINGPLFTLPAGDLMAAFGVEYRKASIDDQPNENSVSGNLYNLTSAAPTVGEDSVMEAFVEFQIPVLKDLPFAKNLSLELAGRYTDYDSYGDDTTYKAGIMYQPFDFLTLRASKGTSYRAPALFEQFLGGTTSFAASTGDPCNNWDSPGVDANRRANCQSLGLPAGWGVGSGNNQSIQIVQAGGASQGLVAETSDNLTVGAILQANFLPEDVFGNLSLAVDYFDIEINDGVARAGQTFILNQCYNSPNFSSPYCAYTARTPVTNALTVFDSYTNVSAQTVKGYDYNLRWNRDIGKVDVLVNLAITKFNEQGIQPRPGAALVDYNGTLSTPDYTGELTANFTWDQWRVTYGVDWVGEMQSYDLYGINPATSTLYLETPNYFLHRASVQYKTDDWTATVGMRNIENELPPFVSTHPLVNRVGNSPLYSSYDYKGREVFVSFTKSF</sequence>
<keyword evidence="10" id="KW-0732">Signal</keyword>
<dbReference type="Pfam" id="PF00593">
    <property type="entry name" value="TonB_dep_Rec_b-barrel"/>
    <property type="match status" value="1"/>
</dbReference>
<dbReference type="RefSeq" id="WP_272743239.1">
    <property type="nucleotide sequence ID" value="NZ_JAQQKV010000001.1"/>
</dbReference>
<evidence type="ECO:0000313" key="14">
    <source>
        <dbReference type="Proteomes" id="UP001218579"/>
    </source>
</evidence>
<feature type="domain" description="TonB-dependent receptor-like beta-barrel" evidence="11">
    <location>
        <begin position="414"/>
        <end position="970"/>
    </location>
</feature>
<evidence type="ECO:0000256" key="3">
    <source>
        <dbReference type="ARBA" id="ARBA00022452"/>
    </source>
</evidence>
<dbReference type="Gene3D" id="2.40.170.20">
    <property type="entry name" value="TonB-dependent receptor, beta-barrel domain"/>
    <property type="match status" value="1"/>
</dbReference>
<comment type="similarity">
    <text evidence="8 9">Belongs to the TonB-dependent receptor family.</text>
</comment>
<reference evidence="13 14" key="1">
    <citation type="submission" date="2023-01" db="EMBL/GenBank/DDBJ databases">
        <title>Novel species of the genus Asticcacaulis isolated from rivers.</title>
        <authorList>
            <person name="Lu H."/>
        </authorList>
    </citation>
    <scope>NUCLEOTIDE SEQUENCE [LARGE SCALE GENOMIC DNA]</scope>
    <source>
        <strain evidence="13 14">LKC15W</strain>
    </source>
</reference>
<feature type="chain" id="PRO_5047098290" evidence="10">
    <location>
        <begin position="33"/>
        <end position="1011"/>
    </location>
</feature>
<keyword evidence="13" id="KW-0675">Receptor</keyword>
<evidence type="ECO:0000313" key="13">
    <source>
        <dbReference type="EMBL" id="MDC7674928.1"/>
    </source>
</evidence>
<keyword evidence="3 8" id="KW-1134">Transmembrane beta strand</keyword>
<keyword evidence="4 8" id="KW-0812">Transmembrane</keyword>
<dbReference type="InterPro" id="IPR000531">
    <property type="entry name" value="Beta-barrel_TonB"/>
</dbReference>
<dbReference type="Pfam" id="PF07715">
    <property type="entry name" value="Plug"/>
    <property type="match status" value="1"/>
</dbReference>
<dbReference type="EMBL" id="JAQQKV010000001">
    <property type="protein sequence ID" value="MDC7674928.1"/>
    <property type="molecule type" value="Genomic_DNA"/>
</dbReference>
<accession>A0ABT5HFE1</accession>
<dbReference type="InterPro" id="IPR039426">
    <property type="entry name" value="TonB-dep_rcpt-like"/>
</dbReference>
<dbReference type="PROSITE" id="PS52016">
    <property type="entry name" value="TONB_DEPENDENT_REC_3"/>
    <property type="match status" value="1"/>
</dbReference>
<dbReference type="Proteomes" id="UP001218579">
    <property type="component" value="Unassembled WGS sequence"/>
</dbReference>
<evidence type="ECO:0000256" key="1">
    <source>
        <dbReference type="ARBA" id="ARBA00004571"/>
    </source>
</evidence>
<evidence type="ECO:0000256" key="7">
    <source>
        <dbReference type="ARBA" id="ARBA00023237"/>
    </source>
</evidence>
<evidence type="ECO:0000259" key="12">
    <source>
        <dbReference type="Pfam" id="PF07715"/>
    </source>
</evidence>
<dbReference type="InterPro" id="IPR012910">
    <property type="entry name" value="Plug_dom"/>
</dbReference>
<evidence type="ECO:0000256" key="4">
    <source>
        <dbReference type="ARBA" id="ARBA00022692"/>
    </source>
</evidence>
<evidence type="ECO:0000256" key="8">
    <source>
        <dbReference type="PROSITE-ProRule" id="PRU01360"/>
    </source>
</evidence>
<keyword evidence="2 8" id="KW-0813">Transport</keyword>
<keyword evidence="14" id="KW-1185">Reference proteome</keyword>
<dbReference type="Gene3D" id="2.170.130.10">
    <property type="entry name" value="TonB-dependent receptor, plug domain"/>
    <property type="match status" value="1"/>
</dbReference>
<keyword evidence="6 8" id="KW-0472">Membrane</keyword>
<evidence type="ECO:0000256" key="5">
    <source>
        <dbReference type="ARBA" id="ARBA00023077"/>
    </source>
</evidence>
<keyword evidence="5 9" id="KW-0798">TonB box</keyword>
<evidence type="ECO:0000256" key="2">
    <source>
        <dbReference type="ARBA" id="ARBA00022448"/>
    </source>
</evidence>
<dbReference type="PANTHER" id="PTHR47234:SF2">
    <property type="entry name" value="TONB-DEPENDENT RECEPTOR"/>
    <property type="match status" value="1"/>
</dbReference>
<evidence type="ECO:0000259" key="11">
    <source>
        <dbReference type="Pfam" id="PF00593"/>
    </source>
</evidence>
<evidence type="ECO:0000256" key="10">
    <source>
        <dbReference type="SAM" id="SignalP"/>
    </source>
</evidence>
<protein>
    <submittedName>
        <fullName evidence="13">TonB-dependent receptor</fullName>
    </submittedName>
</protein>
<dbReference type="SUPFAM" id="SSF56935">
    <property type="entry name" value="Porins"/>
    <property type="match status" value="1"/>
</dbReference>
<organism evidence="13 14">
    <name type="scientific">Asticcacaulis machinosus</name>
    <dbReference type="NCBI Taxonomy" id="2984211"/>
    <lineage>
        <taxon>Bacteria</taxon>
        <taxon>Pseudomonadati</taxon>
        <taxon>Pseudomonadota</taxon>
        <taxon>Alphaproteobacteria</taxon>
        <taxon>Caulobacterales</taxon>
        <taxon>Caulobacteraceae</taxon>
        <taxon>Asticcacaulis</taxon>
    </lineage>
</organism>
<feature type="domain" description="TonB-dependent receptor plug" evidence="12">
    <location>
        <begin position="62"/>
        <end position="181"/>
    </location>
</feature>
<evidence type="ECO:0000256" key="9">
    <source>
        <dbReference type="RuleBase" id="RU003357"/>
    </source>
</evidence>
<feature type="signal peptide" evidence="10">
    <location>
        <begin position="1"/>
        <end position="32"/>
    </location>
</feature>
<evidence type="ECO:0000256" key="6">
    <source>
        <dbReference type="ARBA" id="ARBA00023136"/>
    </source>
</evidence>
<comment type="caution">
    <text evidence="13">The sequence shown here is derived from an EMBL/GenBank/DDBJ whole genome shotgun (WGS) entry which is preliminary data.</text>
</comment>
<keyword evidence="7 8" id="KW-0998">Cell outer membrane</keyword>
<gene>
    <name evidence="13" type="ORF">PQU98_02220</name>
</gene>
<name>A0ABT5HFE1_9CAUL</name>
<dbReference type="InterPro" id="IPR037066">
    <property type="entry name" value="Plug_dom_sf"/>
</dbReference>
<comment type="subcellular location">
    <subcellularLocation>
        <location evidence="1 8">Cell outer membrane</location>
        <topology evidence="1 8">Multi-pass membrane protein</topology>
    </subcellularLocation>
</comment>
<dbReference type="InterPro" id="IPR036942">
    <property type="entry name" value="Beta-barrel_TonB_sf"/>
</dbReference>
<proteinExistence type="inferred from homology"/>